<feature type="chain" id="PRO_5045098147" evidence="2">
    <location>
        <begin position="28"/>
        <end position="462"/>
    </location>
</feature>
<feature type="signal peptide" evidence="2">
    <location>
        <begin position="1"/>
        <end position="27"/>
    </location>
</feature>
<sequence>MGLCMLSRRSIVLGGLALSLGPARAWAQASSEESVAAVLRERVDVGRESLGLVAGGLDGDRRSVFAYGQSGSESNRALDVDTVFEIGSITKVFTALLFADMVVRGEVSPGDPVAKFLPRDVHVPEFDGKPITLLDLATYTSGLPRLPSNFKPADKNNPYADYTVGQLYDFLASYKLSFAPGTHYEYANLGFGLLGHALALRAGSSYEELVVSRICAPLGMDSTRIALSPSMKERLARGHDASLAPVANWDIPTLAGAGALRSTANDLFTFLDVSLGNRRTPLAAAMEMTFAERRPTGQGTPLVGQGWFISTLHNDEIVWKDGGTGGYASFVGFSTKSKRARILLSNAADYSANTRAGMHFINAAYALPRLRRQVPVDPQILASYAGRYEVTPTFILTVRPDGGRLYIQATAQREFEVFAESEAEFFYRVVDAQVSFARPEGGVAPSLTLHQNGKDMPGKRLP</sequence>
<dbReference type="PANTHER" id="PTHR22935">
    <property type="entry name" value="PENICILLIN-BINDING PROTEIN"/>
    <property type="match status" value="1"/>
</dbReference>
<dbReference type="EC" id="3.4.21.-" evidence="5"/>
<dbReference type="Gene3D" id="3.40.710.10">
    <property type="entry name" value="DD-peptidase/beta-lactamase superfamily"/>
    <property type="match status" value="1"/>
</dbReference>
<evidence type="ECO:0000313" key="6">
    <source>
        <dbReference type="Proteomes" id="UP001364224"/>
    </source>
</evidence>
<dbReference type="PANTHER" id="PTHR22935:SF95">
    <property type="entry name" value="BETA-LACTAMASE-LIKE 1-RELATED"/>
    <property type="match status" value="1"/>
</dbReference>
<organism evidence="5 6">
    <name type="scientific">Bradyrhizobium algeriense</name>
    <dbReference type="NCBI Taxonomy" id="634784"/>
    <lineage>
        <taxon>Bacteria</taxon>
        <taxon>Pseudomonadati</taxon>
        <taxon>Pseudomonadota</taxon>
        <taxon>Alphaproteobacteria</taxon>
        <taxon>Hyphomicrobiales</taxon>
        <taxon>Nitrobacteraceae</taxon>
        <taxon>Bradyrhizobium</taxon>
    </lineage>
</organism>
<name>A0ABU8B965_9BRAD</name>
<comment type="similarity">
    <text evidence="1">Belongs to the beta-lactamase family.</text>
</comment>
<reference evidence="5 6" key="1">
    <citation type="submission" date="2024-02" db="EMBL/GenBank/DDBJ databases">
        <title>Adaptive strategies in a cosmopolitan and abundant soil bacterium.</title>
        <authorList>
            <person name="Carini P."/>
        </authorList>
    </citation>
    <scope>NUCLEOTIDE SEQUENCE [LARGE SCALE GENOMIC DNA]</scope>
    <source>
        <strain evidence="5 6">AZCC 1608</strain>
    </source>
</reference>
<proteinExistence type="inferred from homology"/>
<dbReference type="SUPFAM" id="SSF56601">
    <property type="entry name" value="beta-lactamase/transpeptidase-like"/>
    <property type="match status" value="1"/>
</dbReference>
<dbReference type="InterPro" id="IPR051478">
    <property type="entry name" value="Beta-lactamase-like_AB/R"/>
</dbReference>
<comment type="caution">
    <text evidence="5">The sequence shown here is derived from an EMBL/GenBank/DDBJ whole genome shotgun (WGS) entry which is preliminary data.</text>
</comment>
<keyword evidence="5" id="KW-0645">Protease</keyword>
<dbReference type="InterPro" id="IPR012338">
    <property type="entry name" value="Beta-lactam/transpept-like"/>
</dbReference>
<evidence type="ECO:0000313" key="5">
    <source>
        <dbReference type="EMBL" id="MEH2554754.1"/>
    </source>
</evidence>
<keyword evidence="5" id="KW-0378">Hydrolase</keyword>
<accession>A0ABU8B965</accession>
<dbReference type="InterPro" id="IPR021860">
    <property type="entry name" value="Peptidase_S12_Pab87-rel_C"/>
</dbReference>
<dbReference type="Proteomes" id="UP001364224">
    <property type="component" value="Unassembled WGS sequence"/>
</dbReference>
<feature type="domain" description="Beta-lactamase-related" evidence="3">
    <location>
        <begin position="46"/>
        <end position="350"/>
    </location>
</feature>
<dbReference type="GO" id="GO:0009002">
    <property type="term" value="F:serine-type D-Ala-D-Ala carboxypeptidase activity"/>
    <property type="evidence" value="ECO:0007669"/>
    <property type="project" value="UniProtKB-EC"/>
</dbReference>
<evidence type="ECO:0000256" key="1">
    <source>
        <dbReference type="ARBA" id="ARBA00038473"/>
    </source>
</evidence>
<evidence type="ECO:0000256" key="2">
    <source>
        <dbReference type="SAM" id="SignalP"/>
    </source>
</evidence>
<dbReference type="EC" id="3.4.16.4" evidence="5"/>
<keyword evidence="5" id="KW-0121">Carboxypeptidase</keyword>
<evidence type="ECO:0000259" key="4">
    <source>
        <dbReference type="Pfam" id="PF11954"/>
    </source>
</evidence>
<dbReference type="InterPro" id="IPR001466">
    <property type="entry name" value="Beta-lactam-related"/>
</dbReference>
<dbReference type="Pfam" id="PF00144">
    <property type="entry name" value="Beta-lactamase"/>
    <property type="match status" value="1"/>
</dbReference>
<protein>
    <submittedName>
        <fullName evidence="5">D-alanyl-D-alanine-carboxypeptidase/D-alanyl-D-alanine-endopeptidase</fullName>
        <ecNumber evidence="5">3.4.16.4</ecNumber>
        <ecNumber evidence="5">3.4.21.-</ecNumber>
    </submittedName>
</protein>
<dbReference type="EMBL" id="JAZHRV010000001">
    <property type="protein sequence ID" value="MEH2554754.1"/>
    <property type="molecule type" value="Genomic_DNA"/>
</dbReference>
<evidence type="ECO:0000259" key="3">
    <source>
        <dbReference type="Pfam" id="PF00144"/>
    </source>
</evidence>
<dbReference type="Pfam" id="PF11954">
    <property type="entry name" value="DUF3471"/>
    <property type="match status" value="1"/>
</dbReference>
<keyword evidence="2" id="KW-0732">Signal</keyword>
<gene>
    <name evidence="5" type="ORF">V1286_002283</name>
</gene>
<keyword evidence="6" id="KW-1185">Reference proteome</keyword>
<feature type="domain" description="Peptidase S12 Pab87-related C-terminal" evidence="4">
    <location>
        <begin position="371"/>
        <end position="456"/>
    </location>
</feature>